<organism evidence="1 2">
    <name type="scientific">Anaplasma phagocytophilum (strain HZ)</name>
    <dbReference type="NCBI Taxonomy" id="212042"/>
    <lineage>
        <taxon>Bacteria</taxon>
        <taxon>Pseudomonadati</taxon>
        <taxon>Pseudomonadota</taxon>
        <taxon>Alphaproteobacteria</taxon>
        <taxon>Rickettsiales</taxon>
        <taxon>Anaplasmataceae</taxon>
        <taxon>Anaplasma</taxon>
        <taxon>phagocytophilum group</taxon>
    </lineage>
</organism>
<gene>
    <name evidence="1" type="ordered locus">APH_0499</name>
</gene>
<keyword evidence="2" id="KW-1185">Reference proteome</keyword>
<evidence type="ECO:0000313" key="2">
    <source>
        <dbReference type="Proteomes" id="UP000001943"/>
    </source>
</evidence>
<dbReference type="PaxDb" id="212042-APH_0499"/>
<accession>Q2GKK5</accession>
<proteinExistence type="predicted"/>
<dbReference type="EMBL" id="CP000235">
    <property type="protein sequence ID" value="ABD43943.1"/>
    <property type="molecule type" value="Genomic_DNA"/>
</dbReference>
<dbReference type="EnsemblBacteria" id="ABD43943">
    <property type="protein sequence ID" value="ABD43943"/>
    <property type="gene ID" value="APH_0499"/>
</dbReference>
<reference evidence="1 2" key="1">
    <citation type="journal article" date="2006" name="PLoS Genet.">
        <title>Comparative genomics of emerging human ehrlichiosis agents.</title>
        <authorList>
            <person name="Dunning Hotopp J.C."/>
            <person name="Lin M."/>
            <person name="Madupu R."/>
            <person name="Crabtree J."/>
            <person name="Angiuoli S.V."/>
            <person name="Eisen J.A."/>
            <person name="Seshadri R."/>
            <person name="Ren Q."/>
            <person name="Wu M."/>
            <person name="Utterback T.R."/>
            <person name="Smith S."/>
            <person name="Lewis M."/>
            <person name="Khouri H."/>
            <person name="Zhang C."/>
            <person name="Niu H."/>
            <person name="Lin Q."/>
            <person name="Ohashi N."/>
            <person name="Zhi N."/>
            <person name="Nelson W."/>
            <person name="Brinkac L.M."/>
            <person name="Dodson R.J."/>
            <person name="Rosovitz M.J."/>
            <person name="Sundaram J."/>
            <person name="Daugherty S.C."/>
            <person name="Davidsen T."/>
            <person name="Durkin A.S."/>
            <person name="Gwinn M."/>
            <person name="Haft D.H."/>
            <person name="Selengut J.D."/>
            <person name="Sullivan S.A."/>
            <person name="Zafar N."/>
            <person name="Zhou L."/>
            <person name="Benahmed F."/>
            <person name="Forberger H."/>
            <person name="Halpin R."/>
            <person name="Mulligan S."/>
            <person name="Robinson J."/>
            <person name="White O."/>
            <person name="Rikihisa Y."/>
            <person name="Tettelin H."/>
        </authorList>
    </citation>
    <scope>NUCLEOTIDE SEQUENCE [LARGE SCALE GENOMIC DNA]</scope>
    <source>
        <strain evidence="1 2">HZ</strain>
    </source>
</reference>
<name>Q2GKK5_ANAPZ</name>
<dbReference type="Proteomes" id="UP000001943">
    <property type="component" value="Chromosome"/>
</dbReference>
<sequence length="34" mass="4019">MMFCTLAHISRMNEFLMLQIALRELHGVRNRASQ</sequence>
<dbReference type="KEGG" id="aph:APH_0499"/>
<protein>
    <submittedName>
        <fullName evidence="1">Uncharacterized protein</fullName>
    </submittedName>
</protein>
<dbReference type="AlphaFoldDB" id="Q2GKK5"/>
<evidence type="ECO:0000313" key="1">
    <source>
        <dbReference type="EMBL" id="ABD43943.1"/>
    </source>
</evidence>
<dbReference type="HOGENOM" id="CLU_3371683_0_0_5"/>